<dbReference type="Gene3D" id="2.60.40.10">
    <property type="entry name" value="Immunoglobulins"/>
    <property type="match status" value="1"/>
</dbReference>
<keyword evidence="1" id="KW-0732">Signal</keyword>
<accession>A0A7G9L9L2</accession>
<dbReference type="PROSITE" id="PS51257">
    <property type="entry name" value="PROKAR_LIPOPROTEIN"/>
    <property type="match status" value="1"/>
</dbReference>
<protein>
    <submittedName>
        <fullName evidence="3">PKD domain-containing protein</fullName>
    </submittedName>
</protein>
<dbReference type="AlphaFoldDB" id="A0A7G9L9L2"/>
<proteinExistence type="predicted"/>
<gene>
    <name evidence="3" type="ORF">H9W90_14145</name>
</gene>
<dbReference type="SMART" id="SM00089">
    <property type="entry name" value="PKD"/>
    <property type="match status" value="1"/>
</dbReference>
<dbReference type="KEGG" id="ppec:H9W90_14145"/>
<name>A0A7G9L9L2_9FLAO</name>
<keyword evidence="4" id="KW-1185">Reference proteome</keyword>
<reference evidence="3 4" key="1">
    <citation type="submission" date="2020-08" db="EMBL/GenBank/DDBJ databases">
        <title>Polaribacter sp. L12M9 isolated from gut of the Korean scallop.</title>
        <authorList>
            <person name="Jeong Y.S."/>
        </authorList>
    </citation>
    <scope>NUCLEOTIDE SEQUENCE [LARGE SCALE GENOMIC DNA]</scope>
    <source>
        <strain evidence="3 4">L12M9</strain>
    </source>
</reference>
<evidence type="ECO:0000256" key="1">
    <source>
        <dbReference type="SAM" id="SignalP"/>
    </source>
</evidence>
<feature type="domain" description="PKD" evidence="2">
    <location>
        <begin position="65"/>
        <end position="128"/>
    </location>
</feature>
<dbReference type="EMBL" id="CP060695">
    <property type="protein sequence ID" value="QNM85311.1"/>
    <property type="molecule type" value="Genomic_DNA"/>
</dbReference>
<dbReference type="InterPro" id="IPR022409">
    <property type="entry name" value="PKD/Chitinase_dom"/>
</dbReference>
<dbReference type="Gene3D" id="2.60.120.260">
    <property type="entry name" value="Galactose-binding domain-like"/>
    <property type="match status" value="1"/>
</dbReference>
<dbReference type="PROSITE" id="PS50093">
    <property type="entry name" value="PKD"/>
    <property type="match status" value="1"/>
</dbReference>
<feature type="signal peptide" evidence="1">
    <location>
        <begin position="1"/>
        <end position="22"/>
    </location>
</feature>
<evidence type="ECO:0000313" key="3">
    <source>
        <dbReference type="EMBL" id="QNM85311.1"/>
    </source>
</evidence>
<dbReference type="InterPro" id="IPR013783">
    <property type="entry name" value="Ig-like_fold"/>
</dbReference>
<sequence length="332" mass="35200">MNNIKIPSLSKIVLLLTVIMFASCNFEHEVAGTGSIEDLTPPSAAFTATQSAGAGVDDWQMYSFGNASSSATSYVWDFGNGDTSTDFEPSTIYTAEGDYIVTLTAQDDLGVTSTSTQTITVSKPLIPIIADPVLINTEFDKQAKSSGSDCACSGWINKSIGSQGESTSGNGSDVIKFDNDEPDAAYQEFEVTPNADYTVKVIVGFDASAGGTLPSTLELRILSGAGYVSGYSPTYYTAAADFPQDNFGYTTINQVEATANNLVVKTIAHPNNSSYTSYEFTFNAGNNTSVALYMRGIGGDDTSNDSKQQQFNGIFNNGDEEIQVDSVTITAN</sequence>
<dbReference type="InterPro" id="IPR000601">
    <property type="entry name" value="PKD_dom"/>
</dbReference>
<dbReference type="Pfam" id="PF18911">
    <property type="entry name" value="PKD_4"/>
    <property type="match status" value="1"/>
</dbReference>
<dbReference type="Proteomes" id="UP000515808">
    <property type="component" value="Chromosome"/>
</dbReference>
<dbReference type="RefSeq" id="WP_187482223.1">
    <property type="nucleotide sequence ID" value="NZ_CP060695.1"/>
</dbReference>
<dbReference type="InterPro" id="IPR035986">
    <property type="entry name" value="PKD_dom_sf"/>
</dbReference>
<feature type="chain" id="PRO_5028997994" evidence="1">
    <location>
        <begin position="23"/>
        <end position="332"/>
    </location>
</feature>
<evidence type="ECO:0000259" key="2">
    <source>
        <dbReference type="PROSITE" id="PS50093"/>
    </source>
</evidence>
<dbReference type="SUPFAM" id="SSF49299">
    <property type="entry name" value="PKD domain"/>
    <property type="match status" value="1"/>
</dbReference>
<organism evidence="3 4">
    <name type="scientific">Polaribacter pectinis</name>
    <dbReference type="NCBI Taxonomy" id="2738844"/>
    <lineage>
        <taxon>Bacteria</taxon>
        <taxon>Pseudomonadati</taxon>
        <taxon>Bacteroidota</taxon>
        <taxon>Flavobacteriia</taxon>
        <taxon>Flavobacteriales</taxon>
        <taxon>Flavobacteriaceae</taxon>
    </lineage>
</organism>
<evidence type="ECO:0000313" key="4">
    <source>
        <dbReference type="Proteomes" id="UP000515808"/>
    </source>
</evidence>
<dbReference type="CDD" id="cd00146">
    <property type="entry name" value="PKD"/>
    <property type="match status" value="1"/>
</dbReference>